<organism evidence="3 4">
    <name type="scientific">Pilimelia terevasa</name>
    <dbReference type="NCBI Taxonomy" id="53372"/>
    <lineage>
        <taxon>Bacteria</taxon>
        <taxon>Bacillati</taxon>
        <taxon>Actinomycetota</taxon>
        <taxon>Actinomycetes</taxon>
        <taxon>Micromonosporales</taxon>
        <taxon>Micromonosporaceae</taxon>
        <taxon>Pilimelia</taxon>
    </lineage>
</organism>
<dbReference type="PANTHER" id="PTHR48100:SF62">
    <property type="entry name" value="GLUCOSYL-3-PHOSPHOGLYCERATE PHOSPHATASE"/>
    <property type="match status" value="1"/>
</dbReference>
<accession>A0A8J3BRP9</accession>
<dbReference type="InterPro" id="IPR050275">
    <property type="entry name" value="PGM_Phosphatase"/>
</dbReference>
<gene>
    <name evidence="3" type="ORF">GCM10010124_37390</name>
</gene>
<dbReference type="SUPFAM" id="SSF53254">
    <property type="entry name" value="Phosphoglycerate mutase-like"/>
    <property type="match status" value="1"/>
</dbReference>
<comment type="caution">
    <text evidence="3">The sequence shown here is derived from an EMBL/GenBank/DDBJ whole genome shotgun (WGS) entry which is preliminary data.</text>
</comment>
<evidence type="ECO:0000313" key="3">
    <source>
        <dbReference type="EMBL" id="GGK41044.1"/>
    </source>
</evidence>
<sequence length="216" mass="22423">MTAGQLVVWRHGNTDWNREGRVQGGTDVPLNDLGRAQAAATARALAALAPTAIVSSDLRRAADTAAALAAQTGLPVRTDARLRERFFGQWQGRLMADVRREHAAAHARWTAGDPDPGCDIEPVDALAARGVAGLRAAHDPAGTTVVVSHGGTARYAVAGLLGWTAQARATLAGLDNCAWAVLAPRGAGWQLRAYNLTAPLDAAATGDLAGEPAESR</sequence>
<dbReference type="InterPro" id="IPR029033">
    <property type="entry name" value="His_PPase_superfam"/>
</dbReference>
<dbReference type="GO" id="GO:0016791">
    <property type="term" value="F:phosphatase activity"/>
    <property type="evidence" value="ECO:0007669"/>
    <property type="project" value="TreeGrafter"/>
</dbReference>
<feature type="active site" description="Proton donor/acceptor" evidence="1">
    <location>
        <position position="84"/>
    </location>
</feature>
<evidence type="ECO:0000256" key="1">
    <source>
        <dbReference type="PIRSR" id="PIRSR613078-1"/>
    </source>
</evidence>
<feature type="binding site" evidence="2">
    <location>
        <begin position="10"/>
        <end position="17"/>
    </location>
    <ligand>
        <name>substrate</name>
    </ligand>
</feature>
<reference evidence="3" key="1">
    <citation type="journal article" date="2014" name="Int. J. Syst. Evol. Microbiol.">
        <title>Complete genome sequence of Corynebacterium casei LMG S-19264T (=DSM 44701T), isolated from a smear-ripened cheese.</title>
        <authorList>
            <consortium name="US DOE Joint Genome Institute (JGI-PGF)"/>
            <person name="Walter F."/>
            <person name="Albersmeier A."/>
            <person name="Kalinowski J."/>
            <person name="Ruckert C."/>
        </authorList>
    </citation>
    <scope>NUCLEOTIDE SEQUENCE</scope>
    <source>
        <strain evidence="3">JCM 3091</strain>
    </source>
</reference>
<dbReference type="Pfam" id="PF00300">
    <property type="entry name" value="His_Phos_1"/>
    <property type="match status" value="1"/>
</dbReference>
<reference evidence="3" key="2">
    <citation type="submission" date="2020-09" db="EMBL/GenBank/DDBJ databases">
        <authorList>
            <person name="Sun Q."/>
            <person name="Ohkuma M."/>
        </authorList>
    </citation>
    <scope>NUCLEOTIDE SEQUENCE</scope>
    <source>
        <strain evidence="3">JCM 3091</strain>
    </source>
</reference>
<feature type="binding site" evidence="2">
    <location>
        <position position="60"/>
    </location>
    <ligand>
        <name>substrate</name>
    </ligand>
</feature>
<dbReference type="InterPro" id="IPR013078">
    <property type="entry name" value="His_Pase_superF_clade-1"/>
</dbReference>
<dbReference type="SMART" id="SM00855">
    <property type="entry name" value="PGAM"/>
    <property type="match status" value="1"/>
</dbReference>
<dbReference type="CDD" id="cd07067">
    <property type="entry name" value="HP_PGM_like"/>
    <property type="match status" value="1"/>
</dbReference>
<dbReference type="GO" id="GO:0005737">
    <property type="term" value="C:cytoplasm"/>
    <property type="evidence" value="ECO:0007669"/>
    <property type="project" value="TreeGrafter"/>
</dbReference>
<dbReference type="EMBL" id="BMQC01000019">
    <property type="protein sequence ID" value="GGK41044.1"/>
    <property type="molecule type" value="Genomic_DNA"/>
</dbReference>
<protein>
    <submittedName>
        <fullName evidence="3">Phosphoglycerate mutase</fullName>
    </submittedName>
</protein>
<dbReference type="PANTHER" id="PTHR48100">
    <property type="entry name" value="BROAD-SPECIFICITY PHOSPHATASE YOR283W-RELATED"/>
    <property type="match status" value="1"/>
</dbReference>
<evidence type="ECO:0000256" key="2">
    <source>
        <dbReference type="PIRSR" id="PIRSR613078-2"/>
    </source>
</evidence>
<proteinExistence type="predicted"/>
<keyword evidence="4" id="KW-1185">Reference proteome</keyword>
<name>A0A8J3BRP9_9ACTN</name>
<dbReference type="AlphaFoldDB" id="A0A8J3BRP9"/>
<dbReference type="Gene3D" id="3.40.50.1240">
    <property type="entry name" value="Phosphoglycerate mutase-like"/>
    <property type="match status" value="1"/>
</dbReference>
<dbReference type="RefSeq" id="WP_189115659.1">
    <property type="nucleotide sequence ID" value="NZ_BMQC01000019.1"/>
</dbReference>
<feature type="active site" description="Tele-phosphohistidine intermediate" evidence="1">
    <location>
        <position position="11"/>
    </location>
</feature>
<dbReference type="Proteomes" id="UP000662200">
    <property type="component" value="Unassembled WGS sequence"/>
</dbReference>
<evidence type="ECO:0000313" key="4">
    <source>
        <dbReference type="Proteomes" id="UP000662200"/>
    </source>
</evidence>